<name>A0A154PED3_DUFNO</name>
<dbReference type="Proteomes" id="UP000076502">
    <property type="component" value="Unassembled WGS sequence"/>
</dbReference>
<gene>
    <name evidence="2" type="ORF">WN55_01351</name>
</gene>
<dbReference type="GO" id="GO:0006108">
    <property type="term" value="P:malate metabolic process"/>
    <property type="evidence" value="ECO:0007669"/>
    <property type="project" value="InterPro"/>
</dbReference>
<dbReference type="STRING" id="178035.A0A154PED3"/>
<dbReference type="EMBL" id="KQ434889">
    <property type="protein sequence ID" value="KZC10235.1"/>
    <property type="molecule type" value="Genomic_DNA"/>
</dbReference>
<protein>
    <submittedName>
        <fullName evidence="2">Putative malate dehydrogenase 1B</fullName>
    </submittedName>
</protein>
<proteinExistence type="predicted"/>
<dbReference type="PANTHER" id="PTHR23382">
    <property type="entry name" value="MALATE DEHYDROGENASE"/>
    <property type="match status" value="1"/>
</dbReference>
<dbReference type="InterPro" id="IPR015955">
    <property type="entry name" value="Lactate_DH/Glyco_Ohase_4_C"/>
</dbReference>
<organism evidence="2 3">
    <name type="scientific">Dufourea novaeangliae</name>
    <name type="common">Sweat bee</name>
    <dbReference type="NCBI Taxonomy" id="178035"/>
    <lineage>
        <taxon>Eukaryota</taxon>
        <taxon>Metazoa</taxon>
        <taxon>Ecdysozoa</taxon>
        <taxon>Arthropoda</taxon>
        <taxon>Hexapoda</taxon>
        <taxon>Insecta</taxon>
        <taxon>Pterygota</taxon>
        <taxon>Neoptera</taxon>
        <taxon>Endopterygota</taxon>
        <taxon>Hymenoptera</taxon>
        <taxon>Apocrita</taxon>
        <taxon>Aculeata</taxon>
        <taxon>Apoidea</taxon>
        <taxon>Anthophila</taxon>
        <taxon>Halictidae</taxon>
        <taxon>Rophitinae</taxon>
        <taxon>Dufourea</taxon>
    </lineage>
</organism>
<accession>A0A154PED3</accession>
<reference evidence="2 3" key="1">
    <citation type="submission" date="2015-07" db="EMBL/GenBank/DDBJ databases">
        <title>The genome of Dufourea novaeangliae.</title>
        <authorList>
            <person name="Pan H."/>
            <person name="Kapheim K."/>
        </authorList>
    </citation>
    <scope>NUCLEOTIDE SEQUENCE [LARGE SCALE GENOMIC DNA]</scope>
    <source>
        <strain evidence="2">0120121106</strain>
        <tissue evidence="2">Whole body</tissue>
    </source>
</reference>
<evidence type="ECO:0000313" key="2">
    <source>
        <dbReference type="EMBL" id="KZC10235.1"/>
    </source>
</evidence>
<dbReference type="InterPro" id="IPR010945">
    <property type="entry name" value="Malate_DH_type2"/>
</dbReference>
<keyword evidence="3" id="KW-1185">Reference proteome</keyword>
<dbReference type="Gene3D" id="3.90.110.10">
    <property type="entry name" value="Lactate dehydrogenase/glycoside hydrolase, family 4, C-terminal"/>
    <property type="match status" value="1"/>
</dbReference>
<keyword evidence="1" id="KW-0560">Oxidoreductase</keyword>
<dbReference type="OrthoDB" id="1510206at2759"/>
<dbReference type="SUPFAM" id="SSF56327">
    <property type="entry name" value="LDH C-terminal domain-like"/>
    <property type="match status" value="1"/>
</dbReference>
<sequence>MIIGAGRSMCPDLVPQLIMTKELWLSHGVVINLYDEPGRFFKLRKILKDVNGLGGVLFCSMGPICFHVEIMHRLVTKLPKTSIVAVSSHYGLEMTCVFAQSSGFTLKNFGCPPVWGYLGINQFVDIHHMIQKCDYYLPNRRALESSETTTLPIGVQRSELRWFFYISHNKTDPYRQLSIQKSLVQYQVGRSEDFQKCRAICDLLKLWYRKEVGDEIISLGIFSDGSFGIPEGLVFSQPVYLKVLEDHTRIWVPFTDFPMPNMPISFFQNLLDIAIFVKEKIPVLEEGGGVRGPEFKK</sequence>
<dbReference type="GO" id="GO:0016615">
    <property type="term" value="F:malate dehydrogenase activity"/>
    <property type="evidence" value="ECO:0007669"/>
    <property type="project" value="InterPro"/>
</dbReference>
<evidence type="ECO:0000313" key="3">
    <source>
        <dbReference type="Proteomes" id="UP000076502"/>
    </source>
</evidence>
<evidence type="ECO:0000256" key="1">
    <source>
        <dbReference type="ARBA" id="ARBA00023002"/>
    </source>
</evidence>
<dbReference type="GO" id="GO:0016616">
    <property type="term" value="F:oxidoreductase activity, acting on the CH-OH group of donors, NAD or NADP as acceptor"/>
    <property type="evidence" value="ECO:0007669"/>
    <property type="project" value="InterPro"/>
</dbReference>
<dbReference type="AlphaFoldDB" id="A0A154PED3"/>